<feature type="region of interest" description="Disordered" evidence="1">
    <location>
        <begin position="430"/>
        <end position="451"/>
    </location>
</feature>
<reference evidence="2 3" key="1">
    <citation type="journal article" date="2012" name="Proc. Natl. Acad. Sci. U.S.A.">
        <title>Antigenic diversity is generated by distinct evolutionary mechanisms in African trypanosome species.</title>
        <authorList>
            <person name="Jackson A.P."/>
            <person name="Berry A."/>
            <person name="Aslett M."/>
            <person name="Allison H.C."/>
            <person name="Burton P."/>
            <person name="Vavrova-Anderson J."/>
            <person name="Brown R."/>
            <person name="Browne H."/>
            <person name="Corton N."/>
            <person name="Hauser H."/>
            <person name="Gamble J."/>
            <person name="Gilderthorp R."/>
            <person name="Marcello L."/>
            <person name="McQuillan J."/>
            <person name="Otto T.D."/>
            <person name="Quail M.A."/>
            <person name="Sanders M.J."/>
            <person name="van Tonder A."/>
            <person name="Ginger M.L."/>
            <person name="Field M.C."/>
            <person name="Barry J.D."/>
            <person name="Hertz-Fowler C."/>
            <person name="Berriman M."/>
        </authorList>
    </citation>
    <scope>NUCLEOTIDE SEQUENCE</scope>
    <source>
        <strain evidence="2 3">Y486</strain>
    </source>
</reference>
<feature type="non-terminal residue" evidence="2">
    <location>
        <position position="1"/>
    </location>
</feature>
<evidence type="ECO:0000313" key="2">
    <source>
        <dbReference type="EMBL" id="CCD21445.1"/>
    </source>
</evidence>
<protein>
    <submittedName>
        <fullName evidence="2">Uncharacterized protein</fullName>
    </submittedName>
</protein>
<accession>F9WV40</accession>
<feature type="compositionally biased region" description="Polar residues" evidence="1">
    <location>
        <begin position="382"/>
        <end position="395"/>
    </location>
</feature>
<name>F9WV40_TRYVY</name>
<proteinExistence type="predicted"/>
<gene>
    <name evidence="2" type="ORF">TvY486_0043470</name>
</gene>
<organism evidence="2 3">
    <name type="scientific">Trypanosoma vivax (strain Y486)</name>
    <dbReference type="NCBI Taxonomy" id="1055687"/>
    <lineage>
        <taxon>Eukaryota</taxon>
        <taxon>Discoba</taxon>
        <taxon>Euglenozoa</taxon>
        <taxon>Kinetoplastea</taxon>
        <taxon>Metakinetoplastina</taxon>
        <taxon>Trypanosomatida</taxon>
        <taxon>Trypanosomatidae</taxon>
        <taxon>Trypanosoma</taxon>
        <taxon>Duttonella</taxon>
    </lineage>
</organism>
<feature type="compositionally biased region" description="Basic and acidic residues" evidence="1">
    <location>
        <begin position="496"/>
        <end position="505"/>
    </location>
</feature>
<feature type="compositionally biased region" description="Basic and acidic residues" evidence="1">
    <location>
        <begin position="519"/>
        <end position="532"/>
    </location>
</feature>
<feature type="compositionally biased region" description="Basic and acidic residues" evidence="1">
    <location>
        <begin position="560"/>
        <end position="572"/>
    </location>
</feature>
<sequence>QPTHASCADGTVALASPHSASSSVPGHGTRARCNQSLQIEGTEMFSRTVEEAKGGDSRQSARVSEVLMLGDDYDGDDSCGSYLHSLQEACAYSNDSHSNNPMYPCNDNSRDSLLQRMYDICGTKPVCTGKSEVRYYEDTLPMQETSVSRPSAVRVGVMGRECTVEDISILSDGQREVFSTDSSLMSFGGCHGARLSSTAQFPYMIGLDERLPQNLSAFHEEVPVVRKSHGKKIRCYQPPSFCSSTPTAASALRTGRDPTVLCQAVNSSKGVIGHAPPPQSALRCDPRPPVTDCPAHTYSSFSEVSAQPDLTGAPFQNKGREPHPCLSSTMDNPPNHEVSALVRGVKQQEDDAEKYANTTASSDPPCGERERTVCHQSAVEGNENQGQRCSISPSRCSPKGKTEALRPPVSPPPSGSYAWADKAQEILEQQQMRQRSRTPQPPNPSCTPPQVLTANEFELPQQSKGCLPVERVGPGEECGASATQGSQPLVDPSHVQGKELLERDGATQNSADVAIAPAHDFRTKRQRTEQIDIGRPVRNVRRRTPSPAPSVQEFPLPRTVGEKSAEVGEQLKRVGKKGQ</sequence>
<evidence type="ECO:0000313" key="3">
    <source>
        <dbReference type="Proteomes" id="UP000009027"/>
    </source>
</evidence>
<feature type="region of interest" description="Disordered" evidence="1">
    <location>
        <begin position="302"/>
        <end position="417"/>
    </location>
</feature>
<dbReference type="AlphaFoldDB" id="F9WV40"/>
<feature type="region of interest" description="Disordered" evidence="1">
    <location>
        <begin position="466"/>
        <end position="579"/>
    </location>
</feature>
<evidence type="ECO:0000256" key="1">
    <source>
        <dbReference type="SAM" id="MobiDB-lite"/>
    </source>
</evidence>
<dbReference type="VEuPathDB" id="TriTrypDB:TvY486_0043470"/>
<dbReference type="EMBL" id="CAEX01007692">
    <property type="protein sequence ID" value="CCD21445.1"/>
    <property type="molecule type" value="Genomic_DNA"/>
</dbReference>
<dbReference type="Proteomes" id="UP000009027">
    <property type="component" value="Unassembled WGS sequence"/>
</dbReference>
<keyword evidence="3" id="KW-1185">Reference proteome</keyword>